<comment type="caution">
    <text evidence="3">The sequence shown here is derived from an EMBL/GenBank/DDBJ whole genome shotgun (WGS) entry which is preliminary data.</text>
</comment>
<reference evidence="3 4" key="1">
    <citation type="submission" date="2014-02" db="EMBL/GenBank/DDBJ databases">
        <title>The genome sequence of the entomopathogenic fungus Metarhizium robertsii ARSEF 2575.</title>
        <authorList>
            <person name="Giuliano Garisto Donzelli B."/>
            <person name="Roe B.A."/>
            <person name="Macmil S.L."/>
            <person name="Krasnoff S.B."/>
            <person name="Gibson D.M."/>
        </authorList>
    </citation>
    <scope>NUCLEOTIDE SEQUENCE [LARGE SCALE GENOMIC DNA]</scope>
    <source>
        <strain evidence="3 4">ARSEF 2575</strain>
    </source>
</reference>
<dbReference type="HOGENOM" id="CLU_067400_0_0_1"/>
<dbReference type="InterPro" id="IPR040151">
    <property type="entry name" value="Gfd2/YDR514C-like"/>
</dbReference>
<evidence type="ECO:0000313" key="4">
    <source>
        <dbReference type="Proteomes" id="UP000030151"/>
    </source>
</evidence>
<dbReference type="Pfam" id="PF21762">
    <property type="entry name" value="DEDDh_C"/>
    <property type="match status" value="1"/>
</dbReference>
<name>A0A014QU78_9HYPO</name>
<organism evidence="3 4">
    <name type="scientific">Metarhizium robertsii</name>
    <dbReference type="NCBI Taxonomy" id="568076"/>
    <lineage>
        <taxon>Eukaryota</taxon>
        <taxon>Fungi</taxon>
        <taxon>Dikarya</taxon>
        <taxon>Ascomycota</taxon>
        <taxon>Pezizomycotina</taxon>
        <taxon>Sordariomycetes</taxon>
        <taxon>Hypocreomycetidae</taxon>
        <taxon>Hypocreales</taxon>
        <taxon>Clavicipitaceae</taxon>
        <taxon>Metarhizium</taxon>
    </lineage>
</organism>
<dbReference type="Gene3D" id="3.30.420.10">
    <property type="entry name" value="Ribonuclease H-like superfamily/Ribonuclease H"/>
    <property type="match status" value="1"/>
</dbReference>
<dbReference type="InterPro" id="IPR048519">
    <property type="entry name" value="Gfd2/YDR514C-like_C"/>
</dbReference>
<feature type="region of interest" description="Disordered" evidence="1">
    <location>
        <begin position="273"/>
        <end position="310"/>
    </location>
</feature>
<accession>A0A014QU78</accession>
<dbReference type="PANTHER" id="PTHR28083">
    <property type="entry name" value="GOOD FOR FULL DBP5 ACTIVITY PROTEIN 2"/>
    <property type="match status" value="1"/>
</dbReference>
<protein>
    <submittedName>
        <fullName evidence="3">DnaQ-like (Or DEDD) 3'-5' exonuclease superfamily protein</fullName>
    </submittedName>
</protein>
<keyword evidence="3" id="KW-0540">Nuclease</keyword>
<keyword evidence="3" id="KW-0269">Exonuclease</keyword>
<dbReference type="Proteomes" id="UP000030151">
    <property type="component" value="Unassembled WGS sequence"/>
</dbReference>
<dbReference type="OrthoDB" id="5953249at2759"/>
<dbReference type="SUPFAM" id="SSF53098">
    <property type="entry name" value="Ribonuclease H-like"/>
    <property type="match status" value="1"/>
</dbReference>
<sequence length="310" mass="35582">MEGQQTPAQPERHVFLREGTVILRWLFGYYDKRGLQGWTTSPHWPHTLSTWVPQKPKTRFREATLVSMDVDELKESEGIPVQFHIGISVLRTQDLHDKCHLPLSHADSDPYIIRSYHWVVEDENYFSTHDNTFCFGKHRCLPLADLDKRLKKLLARCFPLVLVVHGGHREITLLQKLNINLNPIFTIDTTKAARYPLQAFYDFSLKRLLKEFNIPFTGEHLHIAGNDAHFTLRVLLMIAVCDVRRELGSKEVPAWVPVFEAIARAPLPPMPLKRAQKAARKRREERAALGLGGPNVVTRSQSRLADATHP</sequence>
<dbReference type="EMBL" id="JELW01000047">
    <property type="protein sequence ID" value="EXU96620.1"/>
    <property type="molecule type" value="Genomic_DNA"/>
</dbReference>
<gene>
    <name evidence="3" type="ORF">X797_010296</name>
</gene>
<keyword evidence="3" id="KW-0378">Hydrolase</keyword>
<dbReference type="GO" id="GO:0005634">
    <property type="term" value="C:nucleus"/>
    <property type="evidence" value="ECO:0007669"/>
    <property type="project" value="TreeGrafter"/>
</dbReference>
<evidence type="ECO:0000259" key="2">
    <source>
        <dbReference type="Pfam" id="PF21762"/>
    </source>
</evidence>
<dbReference type="InterPro" id="IPR036397">
    <property type="entry name" value="RNaseH_sf"/>
</dbReference>
<dbReference type="AlphaFoldDB" id="A0A014QU78"/>
<dbReference type="GO" id="GO:0003676">
    <property type="term" value="F:nucleic acid binding"/>
    <property type="evidence" value="ECO:0007669"/>
    <property type="project" value="InterPro"/>
</dbReference>
<dbReference type="GO" id="GO:0004527">
    <property type="term" value="F:exonuclease activity"/>
    <property type="evidence" value="ECO:0007669"/>
    <property type="project" value="UniProtKB-KW"/>
</dbReference>
<dbReference type="eggNOG" id="ENOG502RM5M">
    <property type="taxonomic scope" value="Eukaryota"/>
</dbReference>
<evidence type="ECO:0000256" key="1">
    <source>
        <dbReference type="SAM" id="MobiDB-lite"/>
    </source>
</evidence>
<evidence type="ECO:0000313" key="3">
    <source>
        <dbReference type="EMBL" id="EXU96620.1"/>
    </source>
</evidence>
<proteinExistence type="predicted"/>
<feature type="domain" description="Gfd2/YDR514C-like C-terminal" evidence="2">
    <location>
        <begin position="65"/>
        <end position="237"/>
    </location>
</feature>
<dbReference type="PANTHER" id="PTHR28083:SF1">
    <property type="entry name" value="GOOD FOR FULL DBP5 ACTIVITY PROTEIN 2"/>
    <property type="match status" value="1"/>
</dbReference>
<dbReference type="InterPro" id="IPR012337">
    <property type="entry name" value="RNaseH-like_sf"/>
</dbReference>